<organism evidence="12 13">
    <name type="scientific">Pichia sorbitophila (strain ATCC MYA-4447 / BCRC 22081 / CBS 7064 / NBRC 10061 / NRRL Y-12695)</name>
    <name type="common">Hybrid yeast</name>
    <dbReference type="NCBI Taxonomy" id="559304"/>
    <lineage>
        <taxon>Eukaryota</taxon>
        <taxon>Fungi</taxon>
        <taxon>Dikarya</taxon>
        <taxon>Ascomycota</taxon>
        <taxon>Saccharomycotina</taxon>
        <taxon>Pichiomycetes</taxon>
        <taxon>Debaryomycetaceae</taxon>
        <taxon>Millerozyma</taxon>
    </lineage>
</organism>
<evidence type="ECO:0000256" key="8">
    <source>
        <dbReference type="ARBA" id="ARBA00023136"/>
    </source>
</evidence>
<dbReference type="eggNOG" id="ENOG502S7WD">
    <property type="taxonomic scope" value="Eukaryota"/>
</dbReference>
<keyword evidence="7 10" id="KW-0175">Coiled coil</keyword>
<dbReference type="GO" id="GO:0031201">
    <property type="term" value="C:SNARE complex"/>
    <property type="evidence" value="ECO:0007669"/>
    <property type="project" value="TreeGrafter"/>
</dbReference>
<keyword evidence="2" id="KW-0813">Transport</keyword>
<dbReference type="Proteomes" id="UP000005222">
    <property type="component" value="Chromosome C"/>
</dbReference>
<feature type="domain" description="Sec20 C-terminal" evidence="11">
    <location>
        <begin position="165"/>
        <end position="255"/>
    </location>
</feature>
<keyword evidence="6" id="KW-1133">Transmembrane helix</keyword>
<keyword evidence="3" id="KW-0812">Transmembrane</keyword>
<dbReference type="GO" id="GO:0005484">
    <property type="term" value="F:SNAP receptor activity"/>
    <property type="evidence" value="ECO:0007669"/>
    <property type="project" value="InterPro"/>
</dbReference>
<evidence type="ECO:0000256" key="4">
    <source>
        <dbReference type="ARBA" id="ARBA00022824"/>
    </source>
</evidence>
<keyword evidence="4" id="KW-0256">Endoplasmic reticulum</keyword>
<evidence type="ECO:0000256" key="5">
    <source>
        <dbReference type="ARBA" id="ARBA00022892"/>
    </source>
</evidence>
<comment type="similarity">
    <text evidence="9">Belongs to the SEC20 family.</text>
</comment>
<dbReference type="OrthoDB" id="46868at2759"/>
<feature type="coiled-coil region" evidence="10">
    <location>
        <begin position="55"/>
        <end position="108"/>
    </location>
</feature>
<accession>G8YRL4</accession>
<evidence type="ECO:0000256" key="3">
    <source>
        <dbReference type="ARBA" id="ARBA00022692"/>
    </source>
</evidence>
<keyword evidence="13" id="KW-1185">Reference proteome</keyword>
<keyword evidence="8" id="KW-0472">Membrane</keyword>
<evidence type="ECO:0000313" key="13">
    <source>
        <dbReference type="Proteomes" id="UP000005222"/>
    </source>
</evidence>
<dbReference type="GO" id="GO:0006890">
    <property type="term" value="P:retrograde vesicle-mediated transport, Golgi to endoplasmic reticulum"/>
    <property type="evidence" value="ECO:0007669"/>
    <property type="project" value="InterPro"/>
</dbReference>
<dbReference type="HOGENOM" id="CLU_051527_0_0_1"/>
<evidence type="ECO:0000256" key="6">
    <source>
        <dbReference type="ARBA" id="ARBA00022989"/>
    </source>
</evidence>
<evidence type="ECO:0000256" key="2">
    <source>
        <dbReference type="ARBA" id="ARBA00022448"/>
    </source>
</evidence>
<evidence type="ECO:0000256" key="9">
    <source>
        <dbReference type="ARBA" id="ARBA00037934"/>
    </source>
</evidence>
<evidence type="ECO:0000256" key="1">
    <source>
        <dbReference type="ARBA" id="ARBA00004163"/>
    </source>
</evidence>
<dbReference type="STRING" id="559304.G8YRL4"/>
<reference evidence="12 13" key="1">
    <citation type="journal article" date="2012" name="G3 (Bethesda)">
        <title>Pichia sorbitophila, an interspecies yeast hybrid reveals early steps of genome resolution following polyploidization.</title>
        <authorList>
            <person name="Leh Louis V."/>
            <person name="Despons L."/>
            <person name="Friedrich A."/>
            <person name="Martin T."/>
            <person name="Durrens P."/>
            <person name="Casaregola S."/>
            <person name="Neuveglise C."/>
            <person name="Fairhead C."/>
            <person name="Marck C."/>
            <person name="Cruz J.A."/>
            <person name="Straub M.L."/>
            <person name="Kugler V."/>
            <person name="Sacerdot C."/>
            <person name="Uzunov Z."/>
            <person name="Thierry A."/>
            <person name="Weiss S."/>
            <person name="Bleykasten C."/>
            <person name="De Montigny J."/>
            <person name="Jacques N."/>
            <person name="Jung P."/>
            <person name="Lemaire M."/>
            <person name="Mallet S."/>
            <person name="Morel G."/>
            <person name="Richard G.F."/>
            <person name="Sarkar A."/>
            <person name="Savel G."/>
            <person name="Schacherer J."/>
            <person name="Seret M.L."/>
            <person name="Talla E."/>
            <person name="Samson G."/>
            <person name="Jubin C."/>
            <person name="Poulain J."/>
            <person name="Vacherie B."/>
            <person name="Barbe V."/>
            <person name="Pelletier E."/>
            <person name="Sherman D.J."/>
            <person name="Westhof E."/>
            <person name="Weissenbach J."/>
            <person name="Baret P.V."/>
            <person name="Wincker P."/>
            <person name="Gaillardin C."/>
            <person name="Dujon B."/>
            <person name="Souciet J.L."/>
        </authorList>
    </citation>
    <scope>NUCLEOTIDE SEQUENCE [LARGE SCALE GENOMIC DNA]</scope>
    <source>
        <strain evidence="13">ATCC MYA-4447 / BCRC 22081 / CBS 7064 / NBRC 10061 / NRRL Y-12695</strain>
    </source>
</reference>
<evidence type="ECO:0000259" key="11">
    <source>
        <dbReference type="Pfam" id="PF03908"/>
    </source>
</evidence>
<keyword evidence="5" id="KW-0931">ER-Golgi transport</keyword>
<dbReference type="OMA" id="WSFFKIF"/>
<evidence type="ECO:0000313" key="12">
    <source>
        <dbReference type="EMBL" id="CCE78201.1"/>
    </source>
</evidence>
<dbReference type="FunCoup" id="G8YRL4">
    <property type="interactions" value="86"/>
</dbReference>
<gene>
    <name evidence="12" type="primary">Piso0_000818</name>
    <name evidence="12" type="ORF">GNLVRS01_PISO0C04688g</name>
</gene>
<dbReference type="EMBL" id="FO082057">
    <property type="protein sequence ID" value="CCE78201.1"/>
    <property type="molecule type" value="Genomic_DNA"/>
</dbReference>
<name>G8YRL4_PICSO</name>
<comment type="subcellular location">
    <subcellularLocation>
        <location evidence="1">Endoplasmic reticulum membrane</location>
        <topology evidence="1">Single-pass type IV membrane protein</topology>
    </subcellularLocation>
</comment>
<dbReference type="InParanoid" id="G8YRL4"/>
<sequence>MQEALIDQFQALDKLRTEVLEKIRNFIESTGSHEEQDQLFEVRRTKLVKDTNILISKYKERITVLKVRLQDADQEESKSKLGLYEARIDDLRQKLRRCQVQAYDLEDELVHEERLAKYEKEQAEAKVPDSLLSVDKQKDQLFSGRSGLVSKNDGKPDVQSQIHEHNKSITSSLQSTKALMSASIVQTELNIDSIQQQSKQLVALNDKFSDFESLMNKSKNIVKFIEKQDRRDKTRIYWSFLFLALCCLRVLWRRILKVPVKLFLWFIIKTFRLSSWAFFISFGKDEASFTETLITTAILEATATSQLLSQSTPTMETSVTQIQRLADEL</sequence>
<evidence type="ECO:0000256" key="10">
    <source>
        <dbReference type="SAM" id="Coils"/>
    </source>
</evidence>
<dbReference type="AlphaFoldDB" id="G8YRL4"/>
<dbReference type="InterPro" id="IPR005606">
    <property type="entry name" value="Sec20"/>
</dbReference>
<proteinExistence type="inferred from homology"/>
<dbReference type="PANTHER" id="PTHR12825">
    <property type="entry name" value="BNIP1-RELATED"/>
    <property type="match status" value="1"/>
</dbReference>
<protein>
    <submittedName>
        <fullName evidence="12">Piso0_000818 protein</fullName>
    </submittedName>
</protein>
<dbReference type="GO" id="GO:0005789">
    <property type="term" value="C:endoplasmic reticulum membrane"/>
    <property type="evidence" value="ECO:0007669"/>
    <property type="project" value="UniProtKB-SubCell"/>
</dbReference>
<evidence type="ECO:0000256" key="7">
    <source>
        <dbReference type="ARBA" id="ARBA00023054"/>
    </source>
</evidence>
<dbReference type="InterPro" id="IPR056173">
    <property type="entry name" value="Sec20_C"/>
</dbReference>
<dbReference type="PANTHER" id="PTHR12825:SF0">
    <property type="entry name" value="VESICLE TRANSPORT PROTEIN SEC20"/>
    <property type="match status" value="1"/>
</dbReference>
<dbReference type="Pfam" id="PF03908">
    <property type="entry name" value="Sec20"/>
    <property type="match status" value="1"/>
</dbReference>